<dbReference type="GO" id="GO:0003677">
    <property type="term" value="F:DNA binding"/>
    <property type="evidence" value="ECO:0007669"/>
    <property type="project" value="UniProtKB-KW"/>
</dbReference>
<dbReference type="InterPro" id="IPR050090">
    <property type="entry name" value="Tyrosine_recombinase_XerCD"/>
</dbReference>
<dbReference type="GO" id="GO:0015074">
    <property type="term" value="P:DNA integration"/>
    <property type="evidence" value="ECO:0007669"/>
    <property type="project" value="UniProtKB-KW"/>
</dbReference>
<protein>
    <recommendedName>
        <fullName evidence="7">Tyr recombinase domain-containing protein</fullName>
    </recommendedName>
</protein>
<reference evidence="6" key="1">
    <citation type="journal article" date="2014" name="Front. Microbiol.">
        <title>High frequency of phylogenetically diverse reductive dehalogenase-homologous genes in deep subseafloor sedimentary metagenomes.</title>
        <authorList>
            <person name="Kawai M."/>
            <person name="Futagami T."/>
            <person name="Toyoda A."/>
            <person name="Takaki Y."/>
            <person name="Nishi S."/>
            <person name="Hori S."/>
            <person name="Arai W."/>
            <person name="Tsubouchi T."/>
            <person name="Morono Y."/>
            <person name="Uchiyama I."/>
            <person name="Ito T."/>
            <person name="Fujiyama A."/>
            <person name="Inagaki F."/>
            <person name="Takami H."/>
        </authorList>
    </citation>
    <scope>NUCLEOTIDE SEQUENCE</scope>
    <source>
        <strain evidence="6">Expedition CK06-06</strain>
    </source>
</reference>
<evidence type="ECO:0000259" key="4">
    <source>
        <dbReference type="PROSITE" id="PS51898"/>
    </source>
</evidence>
<dbReference type="InterPro" id="IPR010998">
    <property type="entry name" value="Integrase_recombinase_N"/>
</dbReference>
<dbReference type="PROSITE" id="PS51898">
    <property type="entry name" value="TYR_RECOMBINASE"/>
    <property type="match status" value="1"/>
</dbReference>
<accession>X1CLW9</accession>
<dbReference type="Gene3D" id="1.10.150.130">
    <property type="match status" value="1"/>
</dbReference>
<feature type="non-terminal residue" evidence="6">
    <location>
        <position position="1"/>
    </location>
</feature>
<evidence type="ECO:0000256" key="2">
    <source>
        <dbReference type="ARBA" id="ARBA00023125"/>
    </source>
</evidence>
<feature type="domain" description="Tyr recombinase" evidence="4">
    <location>
        <begin position="74"/>
        <end position="150"/>
    </location>
</feature>
<feature type="non-terminal residue" evidence="6">
    <location>
        <position position="150"/>
    </location>
</feature>
<dbReference type="PANTHER" id="PTHR30349">
    <property type="entry name" value="PHAGE INTEGRASE-RELATED"/>
    <property type="match status" value="1"/>
</dbReference>
<keyword evidence="1" id="KW-0229">DNA integration</keyword>
<dbReference type="Pfam" id="PF00589">
    <property type="entry name" value="Phage_integrase"/>
    <property type="match status" value="1"/>
</dbReference>
<proteinExistence type="predicted"/>
<comment type="caution">
    <text evidence="6">The sequence shown here is derived from an EMBL/GenBank/DDBJ whole genome shotgun (WGS) entry which is preliminary data.</text>
</comment>
<evidence type="ECO:0000259" key="5">
    <source>
        <dbReference type="PROSITE" id="PS51900"/>
    </source>
</evidence>
<evidence type="ECO:0000256" key="3">
    <source>
        <dbReference type="ARBA" id="ARBA00023172"/>
    </source>
</evidence>
<dbReference type="EMBL" id="BART01037624">
    <property type="protein sequence ID" value="GAH09406.1"/>
    <property type="molecule type" value="Genomic_DNA"/>
</dbReference>
<keyword evidence="3" id="KW-0233">DNA recombination</keyword>
<dbReference type="CDD" id="cd00397">
    <property type="entry name" value="DNA_BRE_C"/>
    <property type="match status" value="1"/>
</dbReference>
<keyword evidence="2" id="KW-0238">DNA-binding</keyword>
<dbReference type="AlphaFoldDB" id="X1CLW9"/>
<dbReference type="Pfam" id="PF02899">
    <property type="entry name" value="Phage_int_SAM_1"/>
    <property type="match status" value="1"/>
</dbReference>
<dbReference type="Gene3D" id="1.10.443.10">
    <property type="entry name" value="Intergrase catalytic core"/>
    <property type="match status" value="1"/>
</dbReference>
<evidence type="ECO:0000313" key="6">
    <source>
        <dbReference type="EMBL" id="GAH09406.1"/>
    </source>
</evidence>
<sequence>LFLKNNCEIEILELITISHLRQYLEYIKDTSKLSSSTVANKIAVLKSFFKYLYEQGNLDKNPASLLKMPRRHKKIPKFLNDIELKKLLSAPDRVKNKRSRKFKLRDKLILNLLAFGGLRKSELLNLNWDNINLGSKYLIVRDGKNETDRI</sequence>
<evidence type="ECO:0000256" key="1">
    <source>
        <dbReference type="ARBA" id="ARBA00022908"/>
    </source>
</evidence>
<dbReference type="SUPFAM" id="SSF56349">
    <property type="entry name" value="DNA breaking-rejoining enzymes"/>
    <property type="match status" value="1"/>
</dbReference>
<name>X1CLW9_9ZZZZ</name>
<dbReference type="InterPro" id="IPR004107">
    <property type="entry name" value="Integrase_SAM-like_N"/>
</dbReference>
<dbReference type="PANTHER" id="PTHR30349:SF41">
    <property type="entry name" value="INTEGRASE_RECOMBINASE PROTEIN MJ0367-RELATED"/>
    <property type="match status" value="1"/>
</dbReference>
<gene>
    <name evidence="6" type="ORF">S01H4_62849</name>
</gene>
<dbReference type="InterPro" id="IPR044068">
    <property type="entry name" value="CB"/>
</dbReference>
<organism evidence="6">
    <name type="scientific">marine sediment metagenome</name>
    <dbReference type="NCBI Taxonomy" id="412755"/>
    <lineage>
        <taxon>unclassified sequences</taxon>
        <taxon>metagenomes</taxon>
        <taxon>ecological metagenomes</taxon>
    </lineage>
</organism>
<dbReference type="InterPro" id="IPR002104">
    <property type="entry name" value="Integrase_catalytic"/>
</dbReference>
<evidence type="ECO:0008006" key="7">
    <source>
        <dbReference type="Google" id="ProtNLM"/>
    </source>
</evidence>
<feature type="domain" description="Core-binding (CB)" evidence="5">
    <location>
        <begin position="1"/>
        <end position="53"/>
    </location>
</feature>
<dbReference type="PROSITE" id="PS51900">
    <property type="entry name" value="CB"/>
    <property type="match status" value="1"/>
</dbReference>
<dbReference type="GO" id="GO:0006310">
    <property type="term" value="P:DNA recombination"/>
    <property type="evidence" value="ECO:0007669"/>
    <property type="project" value="UniProtKB-KW"/>
</dbReference>
<dbReference type="InterPro" id="IPR013762">
    <property type="entry name" value="Integrase-like_cat_sf"/>
</dbReference>
<dbReference type="InterPro" id="IPR011010">
    <property type="entry name" value="DNA_brk_join_enz"/>
</dbReference>